<keyword evidence="7" id="KW-1185">Reference proteome</keyword>
<keyword evidence="1" id="KW-0285">Flavoprotein</keyword>
<evidence type="ECO:0000256" key="1">
    <source>
        <dbReference type="ARBA" id="ARBA00022630"/>
    </source>
</evidence>
<dbReference type="Gene3D" id="3.20.20.30">
    <property type="entry name" value="Luciferase-like domain"/>
    <property type="match status" value="1"/>
</dbReference>
<evidence type="ECO:0000313" key="6">
    <source>
        <dbReference type="EMBL" id="QFS49965.1"/>
    </source>
</evidence>
<keyword evidence="3" id="KW-0560">Oxidoreductase</keyword>
<dbReference type="PANTHER" id="PTHR42847">
    <property type="entry name" value="ALKANESULFONATE MONOOXYGENASE"/>
    <property type="match status" value="1"/>
</dbReference>
<evidence type="ECO:0000256" key="4">
    <source>
        <dbReference type="ARBA" id="ARBA00023033"/>
    </source>
</evidence>
<dbReference type="InterPro" id="IPR011251">
    <property type="entry name" value="Luciferase-like_dom"/>
</dbReference>
<protein>
    <submittedName>
        <fullName evidence="6">SsuD, alkanesulfonate monooxygenase</fullName>
    </submittedName>
</protein>
<keyword evidence="2" id="KW-0288">FMN</keyword>
<evidence type="ECO:0000256" key="2">
    <source>
        <dbReference type="ARBA" id="ARBA00022643"/>
    </source>
</evidence>
<accession>A0A5P8WB01</accession>
<dbReference type="PANTHER" id="PTHR42847:SF4">
    <property type="entry name" value="ALKANESULFONATE MONOOXYGENASE-RELATED"/>
    <property type="match status" value="1"/>
</dbReference>
<keyword evidence="4 6" id="KW-0503">Monooxygenase</keyword>
<dbReference type="EMBL" id="CP045227">
    <property type="protein sequence ID" value="QFS49965.1"/>
    <property type="molecule type" value="Genomic_DNA"/>
</dbReference>
<feature type="domain" description="Luciferase-like" evidence="5">
    <location>
        <begin position="28"/>
        <end position="208"/>
    </location>
</feature>
<dbReference type="AlphaFoldDB" id="A0A5P8WB01"/>
<dbReference type="RefSeq" id="WP_152591153.1">
    <property type="nucleotide sequence ID" value="NZ_CP045227.1"/>
</dbReference>
<dbReference type="InterPro" id="IPR036661">
    <property type="entry name" value="Luciferase-like_sf"/>
</dbReference>
<dbReference type="GO" id="GO:0008726">
    <property type="term" value="F:alkanesulfonate monooxygenase activity"/>
    <property type="evidence" value="ECO:0007669"/>
    <property type="project" value="TreeGrafter"/>
</dbReference>
<dbReference type="Proteomes" id="UP000326678">
    <property type="component" value="Chromosome Gxm2"/>
</dbReference>
<evidence type="ECO:0000259" key="5">
    <source>
        <dbReference type="Pfam" id="PF00296"/>
    </source>
</evidence>
<name>A0A5P8WB01_9NOSO</name>
<organism evidence="6 7">
    <name type="scientific">Nostoc sphaeroides CCNUC1</name>
    <dbReference type="NCBI Taxonomy" id="2653204"/>
    <lineage>
        <taxon>Bacteria</taxon>
        <taxon>Bacillati</taxon>
        <taxon>Cyanobacteriota</taxon>
        <taxon>Cyanophyceae</taxon>
        <taxon>Nostocales</taxon>
        <taxon>Nostocaceae</taxon>
        <taxon>Nostoc</taxon>
    </lineage>
</organism>
<proteinExistence type="predicted"/>
<gene>
    <name evidence="6" type="ORF">GXM_07459</name>
</gene>
<dbReference type="Pfam" id="PF00296">
    <property type="entry name" value="Bac_luciferase"/>
    <property type="match status" value="1"/>
</dbReference>
<dbReference type="InterPro" id="IPR050172">
    <property type="entry name" value="SsuD_RutA_monooxygenase"/>
</dbReference>
<dbReference type="KEGG" id="nsh:GXM_07459"/>
<reference evidence="6 7" key="1">
    <citation type="submission" date="2019-10" db="EMBL/GenBank/DDBJ databases">
        <title>Genomic and transcriptomic insights into the perfect genentic adaptation of a filamentous nitrogen-fixing cyanobacterium to rice fields.</title>
        <authorList>
            <person name="Chen Z."/>
        </authorList>
    </citation>
    <scope>NUCLEOTIDE SEQUENCE [LARGE SCALE GENOMIC DNA]</scope>
    <source>
        <strain evidence="6">CCNUC1</strain>
    </source>
</reference>
<evidence type="ECO:0000313" key="7">
    <source>
        <dbReference type="Proteomes" id="UP000326678"/>
    </source>
</evidence>
<sequence length="325" mass="36975">MSEPRYGIWIPVYGNCGVMNHPLEPRDASYSRAKNLIQLAERCGFTTTLIAQHIINPRNQELDQLETWTAAAALAEATNSIEIIAAVKPLLFHPAVLAKMALGIDAISGGRFSINLVSAWFKPEMEKPGINFLPHDERYRYSDEWIRVVKALWSGEKVNFYGEYFQINDLKLNPPPVAKPHPRVYVGGESEPAQELAALHIVALLFINSRTSKINDPDSAKFAAERILPDEAVHRLGVVDWWQRKFDRASPAEKEDLIAQVIEADEEGQRRRNPYLRDHWQLSQKAIGIEIDDLPVLYDTWRQEVLSYFLDIPISRLPKLVSVND</sequence>
<dbReference type="SUPFAM" id="SSF51679">
    <property type="entry name" value="Bacterial luciferase-like"/>
    <property type="match status" value="1"/>
</dbReference>
<dbReference type="GO" id="GO:0046306">
    <property type="term" value="P:alkanesulfonate catabolic process"/>
    <property type="evidence" value="ECO:0007669"/>
    <property type="project" value="TreeGrafter"/>
</dbReference>
<evidence type="ECO:0000256" key="3">
    <source>
        <dbReference type="ARBA" id="ARBA00023002"/>
    </source>
</evidence>